<dbReference type="EMBL" id="VCEA01000003">
    <property type="protein sequence ID" value="KAB0344405.1"/>
    <property type="molecule type" value="Genomic_DNA"/>
</dbReference>
<dbReference type="Pfam" id="PF19438">
    <property type="entry name" value="LIN9_C"/>
    <property type="match status" value="1"/>
</dbReference>
<dbReference type="GO" id="GO:0051726">
    <property type="term" value="P:regulation of cell cycle"/>
    <property type="evidence" value="ECO:0007669"/>
    <property type="project" value="TreeGrafter"/>
</dbReference>
<dbReference type="SMART" id="SM01135">
    <property type="entry name" value="DIRP"/>
    <property type="match status" value="1"/>
</dbReference>
<dbReference type="GO" id="GO:0003677">
    <property type="term" value="F:DNA binding"/>
    <property type="evidence" value="ECO:0007669"/>
    <property type="project" value="TreeGrafter"/>
</dbReference>
<dbReference type="AlphaFoldDB" id="A0A5N3V5S9"/>
<evidence type="ECO:0000256" key="1">
    <source>
        <dbReference type="ARBA" id="ARBA00004123"/>
    </source>
</evidence>
<evidence type="ECO:0000313" key="5">
    <source>
        <dbReference type="EMBL" id="KAB0344405.1"/>
    </source>
</evidence>
<evidence type="ECO:0000313" key="6">
    <source>
        <dbReference type="Proteomes" id="UP000326458"/>
    </source>
</evidence>
<keyword evidence="3" id="KW-0539">Nucleus</keyword>
<comment type="subcellular location">
    <subcellularLocation>
        <location evidence="1">Nucleus</location>
    </subcellularLocation>
</comment>
<protein>
    <recommendedName>
        <fullName evidence="4">DIRP domain-containing protein</fullName>
    </recommendedName>
</protein>
<dbReference type="GO" id="GO:0005654">
    <property type="term" value="C:nucleoplasm"/>
    <property type="evidence" value="ECO:0007669"/>
    <property type="project" value="TreeGrafter"/>
</dbReference>
<name>A0A5N3V5S9_MUNMU</name>
<dbReference type="InterPro" id="IPR010561">
    <property type="entry name" value="LIN-9/ALY1"/>
</dbReference>
<dbReference type="PANTHER" id="PTHR21689:SF2">
    <property type="entry name" value="PROTEIN LIN-9 HOMOLOG"/>
    <property type="match status" value="1"/>
</dbReference>
<feature type="domain" description="DIRP" evidence="4">
    <location>
        <begin position="134"/>
        <end position="237"/>
    </location>
</feature>
<evidence type="ECO:0000256" key="3">
    <source>
        <dbReference type="ARBA" id="ARBA00023242"/>
    </source>
</evidence>
<sequence length="475" mass="54221">KIASVPTLPLYSLSMFFCSSAKALVSLKEGSLSNTWNEKYSSLQKTPVWKGRNTGSAVEMPFRNSKRSRLFSDEDDRQINTRSPKRNQRVAMVPQKFTATMSTPDKKASQKIGFRLRNLLKLPKAHKWCIYEWFYSNIDKPLFEGDNDFCVCLKESFPNLKTRKLTRVEWGKIRRLMGKPRRCSSAFFEEERSALKQKRQKIRLLQQRKVADVSQFKDLPDEIPLPLVIGTKSNEPHETMPIAAFGQKQRPSRFFMTPPRLHYTPPLQSPITDNDPLLGQSPWRSKISGSDTETLGGFPVEFLIQVKSYSMPIGIEFQRRYATIVLELEQLNKDLNKVLHKVQQYCYELAPDQGLQPADQPTDMRRRCEEEAQEIVRHANSSTGQPCVENENLTDLISRLTAILLQIKCLAEGGDLNSFEFKSLTDSLNDIKSTIDASNISCFQNNVEIHVAHIQSGLSQMGNLHAFAANNTNRD</sequence>
<proteinExistence type="inferred from homology"/>
<dbReference type="InterPro" id="IPR033471">
    <property type="entry name" value="DIRP"/>
</dbReference>
<evidence type="ECO:0000259" key="4">
    <source>
        <dbReference type="SMART" id="SM01135"/>
    </source>
</evidence>
<accession>A0A5N3V5S9</accession>
<dbReference type="Proteomes" id="UP000326458">
    <property type="component" value="Unassembled WGS sequence"/>
</dbReference>
<dbReference type="PANTHER" id="PTHR21689">
    <property type="entry name" value="LIN-9"/>
    <property type="match status" value="1"/>
</dbReference>
<reference evidence="5 6" key="1">
    <citation type="submission" date="2019-06" db="EMBL/GenBank/DDBJ databases">
        <title>Discovery of a novel chromosome fission-fusion reversal in muntjac.</title>
        <authorList>
            <person name="Mudd A.B."/>
            <person name="Bredeson J.V."/>
            <person name="Baum R."/>
            <person name="Hockemeyer D."/>
            <person name="Rokhsar D.S."/>
        </authorList>
    </citation>
    <scope>NUCLEOTIDE SEQUENCE [LARGE SCALE GENOMIC DNA]</scope>
    <source>
        <strain evidence="5">UTSW_UCB_Mm</strain>
        <tissue evidence="5">Fibroblast cell line</tissue>
    </source>
</reference>
<organism evidence="5 6">
    <name type="scientific">Muntiacus muntjak</name>
    <name type="common">Barking deer</name>
    <name type="synonym">Indian muntjac</name>
    <dbReference type="NCBI Taxonomy" id="9888"/>
    <lineage>
        <taxon>Eukaryota</taxon>
        <taxon>Metazoa</taxon>
        <taxon>Chordata</taxon>
        <taxon>Craniata</taxon>
        <taxon>Vertebrata</taxon>
        <taxon>Euteleostomi</taxon>
        <taxon>Mammalia</taxon>
        <taxon>Eutheria</taxon>
        <taxon>Laurasiatheria</taxon>
        <taxon>Artiodactyla</taxon>
        <taxon>Ruminantia</taxon>
        <taxon>Pecora</taxon>
        <taxon>Cervidae</taxon>
        <taxon>Muntiacinae</taxon>
        <taxon>Muntiacus</taxon>
    </lineage>
</organism>
<gene>
    <name evidence="5" type="ORF">FD754_021331</name>
</gene>
<dbReference type="GO" id="GO:0017053">
    <property type="term" value="C:transcription repressor complex"/>
    <property type="evidence" value="ECO:0007669"/>
    <property type="project" value="InterPro"/>
</dbReference>
<comment type="similarity">
    <text evidence="2">Belongs to the lin-9 family.</text>
</comment>
<evidence type="ECO:0000256" key="2">
    <source>
        <dbReference type="ARBA" id="ARBA00006732"/>
    </source>
</evidence>
<feature type="non-terminal residue" evidence="5">
    <location>
        <position position="1"/>
    </location>
</feature>
<comment type="caution">
    <text evidence="5">The sequence shown here is derived from an EMBL/GenBank/DDBJ whole genome shotgun (WGS) entry which is preliminary data.</text>
</comment>
<dbReference type="GO" id="GO:0006357">
    <property type="term" value="P:regulation of transcription by RNA polymerase II"/>
    <property type="evidence" value="ECO:0007669"/>
    <property type="project" value="TreeGrafter"/>
</dbReference>
<keyword evidence="6" id="KW-1185">Reference proteome</keyword>
<dbReference type="InterPro" id="IPR045831">
    <property type="entry name" value="LIN9_C"/>
</dbReference>
<dbReference type="Pfam" id="PF06584">
    <property type="entry name" value="DIRP"/>
    <property type="match status" value="1"/>
</dbReference>
<dbReference type="GO" id="GO:0006351">
    <property type="term" value="P:DNA-templated transcription"/>
    <property type="evidence" value="ECO:0007669"/>
    <property type="project" value="InterPro"/>
</dbReference>